<evidence type="ECO:0000313" key="2">
    <source>
        <dbReference type="EMBL" id="KAA1141926.1"/>
    </source>
</evidence>
<proteinExistence type="predicted"/>
<protein>
    <submittedName>
        <fullName evidence="2">Cell filamentation protein Fic</fullName>
    </submittedName>
</protein>
<dbReference type="InterPro" id="IPR003812">
    <property type="entry name" value="Fido"/>
</dbReference>
<dbReference type="PROSITE" id="PS51459">
    <property type="entry name" value="FIDO"/>
    <property type="match status" value="1"/>
</dbReference>
<dbReference type="RefSeq" id="WP_149608073.1">
    <property type="nucleotide sequence ID" value="NZ_VTZD01000024.1"/>
</dbReference>
<gene>
    <name evidence="2" type="ORF">D3H66_19310</name>
</gene>
<dbReference type="InterPro" id="IPR036597">
    <property type="entry name" value="Fido-like_dom_sf"/>
</dbReference>
<dbReference type="Proteomes" id="UP000323297">
    <property type="component" value="Unassembled WGS sequence"/>
</dbReference>
<dbReference type="EMBL" id="VTZD01000024">
    <property type="protein sequence ID" value="KAA1141926.1"/>
    <property type="molecule type" value="Genomic_DNA"/>
</dbReference>
<dbReference type="Gene3D" id="1.10.3290.10">
    <property type="entry name" value="Fido-like domain"/>
    <property type="match status" value="1"/>
</dbReference>
<dbReference type="SUPFAM" id="SSF140931">
    <property type="entry name" value="Fic-like"/>
    <property type="match status" value="1"/>
</dbReference>
<comment type="caution">
    <text evidence="2">The sequence shown here is derived from an EMBL/GenBank/DDBJ whole genome shotgun (WGS) entry which is preliminary data.</text>
</comment>
<evidence type="ECO:0000313" key="3">
    <source>
        <dbReference type="Proteomes" id="UP000323297"/>
    </source>
</evidence>
<organism evidence="2 3">
    <name type="scientific">Citrobacter portucalensis</name>
    <dbReference type="NCBI Taxonomy" id="1639133"/>
    <lineage>
        <taxon>Bacteria</taxon>
        <taxon>Pseudomonadati</taxon>
        <taxon>Pseudomonadota</taxon>
        <taxon>Gammaproteobacteria</taxon>
        <taxon>Enterobacterales</taxon>
        <taxon>Enterobacteriaceae</taxon>
        <taxon>Citrobacter</taxon>
        <taxon>Citrobacter freundii complex</taxon>
    </lineage>
</organism>
<accession>A0A5B0SUZ5</accession>
<sequence>MNTQLSSVLGFTWNAGVLPQINPGNVRRALAIYQQQLPSFVWDAAKLENNPFTFVEVQTLLDGVTVGGHKLSDAEQVTNLADSGKKLIELVKTGRFDLDKPTIIMLHGIVARNEALEWGVFRGEGDETGYTPYVALGELGEHNPLPTLPGAPELNRVFHEGVTGIKTLLPYEGALVMFLFGALQQFFFDGNKRTSRHMMNGWLMKHGLDPISIPARKAQEFNDKMVRFYVSKDGTEMLTFLDSCRRKGNN</sequence>
<feature type="domain" description="Fido" evidence="1">
    <location>
        <begin position="98"/>
        <end position="243"/>
    </location>
</feature>
<dbReference type="AlphaFoldDB" id="A0A5B0SUZ5"/>
<name>A0A5B0SUZ5_9ENTR</name>
<evidence type="ECO:0000259" key="1">
    <source>
        <dbReference type="PROSITE" id="PS51459"/>
    </source>
</evidence>
<reference evidence="2 3" key="1">
    <citation type="submission" date="2019-08" db="EMBL/GenBank/DDBJ databases">
        <title>Draft genome sequence of Citrobacter portucalensis strain isolated from green turtle.</title>
        <authorList>
            <person name="Fernandes M.R."/>
            <person name="Sellera F.P."/>
            <person name="Goldeberg D.W."/>
            <person name="Costa D.C."/>
            <person name="Lincopan N."/>
        </authorList>
    </citation>
    <scope>NUCLEOTIDE SEQUENCE [LARGE SCALE GENOMIC DNA]</scope>
    <source>
        <strain evidence="2 3">TV06</strain>
    </source>
</reference>